<protein>
    <submittedName>
        <fullName evidence="1">Uncharacterized protein</fullName>
    </submittedName>
</protein>
<keyword evidence="2" id="KW-1185">Reference proteome</keyword>
<evidence type="ECO:0000313" key="1">
    <source>
        <dbReference type="EMBL" id="OJI96557.1"/>
    </source>
</evidence>
<dbReference type="GeneID" id="63726608"/>
<reference evidence="2" key="1">
    <citation type="journal article" date="2017" name="Genome Biol.">
        <title>Comparative genomics reveals high biological diversity and specific adaptations in the industrially and medically important fungal genus Aspergillus.</title>
        <authorList>
            <person name="de Vries R.P."/>
            <person name="Riley R."/>
            <person name="Wiebenga A."/>
            <person name="Aguilar-Osorio G."/>
            <person name="Amillis S."/>
            <person name="Uchima C.A."/>
            <person name="Anderluh G."/>
            <person name="Asadollahi M."/>
            <person name="Askin M."/>
            <person name="Barry K."/>
            <person name="Battaglia E."/>
            <person name="Bayram O."/>
            <person name="Benocci T."/>
            <person name="Braus-Stromeyer S.A."/>
            <person name="Caldana C."/>
            <person name="Canovas D."/>
            <person name="Cerqueira G.C."/>
            <person name="Chen F."/>
            <person name="Chen W."/>
            <person name="Choi C."/>
            <person name="Clum A."/>
            <person name="Dos Santos R.A."/>
            <person name="Damasio A.R."/>
            <person name="Diallinas G."/>
            <person name="Emri T."/>
            <person name="Fekete E."/>
            <person name="Flipphi M."/>
            <person name="Freyberg S."/>
            <person name="Gallo A."/>
            <person name="Gournas C."/>
            <person name="Habgood R."/>
            <person name="Hainaut M."/>
            <person name="Harispe M.L."/>
            <person name="Henrissat B."/>
            <person name="Hilden K.S."/>
            <person name="Hope R."/>
            <person name="Hossain A."/>
            <person name="Karabika E."/>
            <person name="Karaffa L."/>
            <person name="Karanyi Z."/>
            <person name="Krasevec N."/>
            <person name="Kuo A."/>
            <person name="Kusch H."/>
            <person name="LaButti K."/>
            <person name="Lagendijk E.L."/>
            <person name="Lapidus A."/>
            <person name="Levasseur A."/>
            <person name="Lindquist E."/>
            <person name="Lipzen A."/>
            <person name="Logrieco A.F."/>
            <person name="MacCabe A."/>
            <person name="Maekelae M.R."/>
            <person name="Malavazi I."/>
            <person name="Melin P."/>
            <person name="Meyer V."/>
            <person name="Mielnichuk N."/>
            <person name="Miskei M."/>
            <person name="Molnar A.P."/>
            <person name="Mule G."/>
            <person name="Ngan C.Y."/>
            <person name="Orejas M."/>
            <person name="Orosz E."/>
            <person name="Ouedraogo J.P."/>
            <person name="Overkamp K.M."/>
            <person name="Park H.-S."/>
            <person name="Perrone G."/>
            <person name="Piumi F."/>
            <person name="Punt P.J."/>
            <person name="Ram A.F."/>
            <person name="Ramon A."/>
            <person name="Rauscher S."/>
            <person name="Record E."/>
            <person name="Riano-Pachon D.M."/>
            <person name="Robert V."/>
            <person name="Roehrig J."/>
            <person name="Ruller R."/>
            <person name="Salamov A."/>
            <person name="Salih N.S."/>
            <person name="Samson R.A."/>
            <person name="Sandor E."/>
            <person name="Sanguinetti M."/>
            <person name="Schuetze T."/>
            <person name="Sepcic K."/>
            <person name="Shelest E."/>
            <person name="Sherlock G."/>
            <person name="Sophianopoulou V."/>
            <person name="Squina F.M."/>
            <person name="Sun H."/>
            <person name="Susca A."/>
            <person name="Todd R.B."/>
            <person name="Tsang A."/>
            <person name="Unkles S.E."/>
            <person name="van de Wiele N."/>
            <person name="van Rossen-Uffink D."/>
            <person name="Oliveira J.V."/>
            <person name="Vesth T.C."/>
            <person name="Visser J."/>
            <person name="Yu J.-H."/>
            <person name="Zhou M."/>
            <person name="Andersen M.R."/>
            <person name="Archer D.B."/>
            <person name="Baker S.E."/>
            <person name="Benoit I."/>
            <person name="Brakhage A.A."/>
            <person name="Braus G.H."/>
            <person name="Fischer R."/>
            <person name="Frisvad J.C."/>
            <person name="Goldman G.H."/>
            <person name="Houbraken J."/>
            <person name="Oakley B."/>
            <person name="Pocsi I."/>
            <person name="Scazzocchio C."/>
            <person name="Seiboth B."/>
            <person name="vanKuyk P.A."/>
            <person name="Wortman J."/>
            <person name="Dyer P.S."/>
            <person name="Grigoriev I.V."/>
        </authorList>
    </citation>
    <scope>NUCLEOTIDE SEQUENCE [LARGE SCALE GENOMIC DNA]</scope>
    <source>
        <strain evidence="2">CBS 583.65</strain>
    </source>
</reference>
<proteinExistence type="predicted"/>
<dbReference type="RefSeq" id="XP_040662320.1">
    <property type="nucleotide sequence ID" value="XM_040811097.1"/>
</dbReference>
<organism evidence="1 2">
    <name type="scientific">Aspergillus versicolor CBS 583.65</name>
    <dbReference type="NCBI Taxonomy" id="1036611"/>
    <lineage>
        <taxon>Eukaryota</taxon>
        <taxon>Fungi</taxon>
        <taxon>Dikarya</taxon>
        <taxon>Ascomycota</taxon>
        <taxon>Pezizomycotina</taxon>
        <taxon>Eurotiomycetes</taxon>
        <taxon>Eurotiomycetidae</taxon>
        <taxon>Eurotiales</taxon>
        <taxon>Aspergillaceae</taxon>
        <taxon>Aspergillus</taxon>
        <taxon>Aspergillus subgen. Nidulantes</taxon>
    </lineage>
</organism>
<name>A0A1L9P4V3_ASPVE</name>
<gene>
    <name evidence="1" type="ORF">ASPVEDRAFT_35941</name>
</gene>
<dbReference type="VEuPathDB" id="FungiDB:ASPVEDRAFT_35941"/>
<sequence length="95" mass="10185">MEFMILKPGSPGSLHPTHSPSLQHSLSQCGLCGGRYLDGVITIFYISIASPLESNSPQYSQHHSSCTQLFVTPMTSVSSVSFGSYCFCLGCASFT</sequence>
<dbReference type="EMBL" id="KV878125">
    <property type="protein sequence ID" value="OJI96557.1"/>
    <property type="molecule type" value="Genomic_DNA"/>
</dbReference>
<evidence type="ECO:0000313" key="2">
    <source>
        <dbReference type="Proteomes" id="UP000184073"/>
    </source>
</evidence>
<dbReference type="AlphaFoldDB" id="A0A1L9P4V3"/>
<accession>A0A1L9P4V3</accession>
<dbReference type="Proteomes" id="UP000184073">
    <property type="component" value="Unassembled WGS sequence"/>
</dbReference>